<evidence type="ECO:0000313" key="2">
    <source>
        <dbReference type="EMBL" id="MDM5271020.1"/>
    </source>
</evidence>
<dbReference type="Proteomes" id="UP001169069">
    <property type="component" value="Unassembled WGS sequence"/>
</dbReference>
<name>A0ABT7QW00_9BACT</name>
<proteinExistence type="predicted"/>
<evidence type="ECO:0000313" key="3">
    <source>
        <dbReference type="Proteomes" id="UP001169069"/>
    </source>
</evidence>
<organism evidence="2 3">
    <name type="scientific">Sulfurovum zhangzhouensis</name>
    <dbReference type="NCBI Taxonomy" id="3019067"/>
    <lineage>
        <taxon>Bacteria</taxon>
        <taxon>Pseudomonadati</taxon>
        <taxon>Campylobacterota</taxon>
        <taxon>Epsilonproteobacteria</taxon>
        <taxon>Campylobacterales</taxon>
        <taxon>Sulfurovaceae</taxon>
        <taxon>Sulfurovum</taxon>
    </lineage>
</organism>
<evidence type="ECO:0008006" key="4">
    <source>
        <dbReference type="Google" id="ProtNLM"/>
    </source>
</evidence>
<feature type="transmembrane region" description="Helical" evidence="1">
    <location>
        <begin position="24"/>
        <end position="43"/>
    </location>
</feature>
<evidence type="ECO:0000256" key="1">
    <source>
        <dbReference type="SAM" id="Phobius"/>
    </source>
</evidence>
<dbReference type="RefSeq" id="WP_289412307.1">
    <property type="nucleotide sequence ID" value="NZ_JAQIBD010000001.1"/>
</dbReference>
<keyword evidence="1" id="KW-0472">Membrane</keyword>
<dbReference type="EMBL" id="JAQIBD010000001">
    <property type="protein sequence ID" value="MDM5271020.1"/>
    <property type="molecule type" value="Genomic_DNA"/>
</dbReference>
<sequence>MKYIEDKLEALDEYFAPKKESEKWLVILGVAGLIAYLAYAFLLPATEAMYKKSEATKKSIEKTLTDNNTYLNSITVGGDRNFYVKKYDNDIKQKNEEIVKITSNIKFIDNSLNKLSDMLFNQRSWSKFLNSITDRAEVQNVELEYITNKYVDNNGSFGHVLEISVGCKGDYRSIVKFMNEIEQNVLVTDIYGSQLSLDNNSSDILADINISVWGINH</sequence>
<keyword evidence="1" id="KW-0812">Transmembrane</keyword>
<keyword evidence="1" id="KW-1133">Transmembrane helix</keyword>
<gene>
    <name evidence="2" type="ORF">PGH07_02385</name>
</gene>
<comment type="caution">
    <text evidence="2">The sequence shown here is derived from an EMBL/GenBank/DDBJ whole genome shotgun (WGS) entry which is preliminary data.</text>
</comment>
<dbReference type="Gene3D" id="3.30.70.60">
    <property type="match status" value="1"/>
</dbReference>
<accession>A0ABT7QW00</accession>
<dbReference type="InterPro" id="IPR014717">
    <property type="entry name" value="Transl_elong_EF1B/ribsomal_bS6"/>
</dbReference>
<keyword evidence="3" id="KW-1185">Reference proteome</keyword>
<reference evidence="2" key="1">
    <citation type="submission" date="2023-01" db="EMBL/GenBank/DDBJ databases">
        <title>Sulfurovum sp. zt1-1 genome assembly.</title>
        <authorList>
            <person name="Wang J."/>
        </authorList>
    </citation>
    <scope>NUCLEOTIDE SEQUENCE</scope>
    <source>
        <strain evidence="2">Zt1-1</strain>
    </source>
</reference>
<protein>
    <recommendedName>
        <fullName evidence="4">Pilus assembly protein PilO</fullName>
    </recommendedName>
</protein>